<dbReference type="Pfam" id="PF00430">
    <property type="entry name" value="ATP-synt_B"/>
    <property type="match status" value="1"/>
</dbReference>
<dbReference type="GO" id="GO:0046961">
    <property type="term" value="F:proton-transporting ATPase activity, rotational mechanism"/>
    <property type="evidence" value="ECO:0007669"/>
    <property type="project" value="TreeGrafter"/>
</dbReference>
<comment type="caution">
    <text evidence="16">The sequence shown here is derived from an EMBL/GenBank/DDBJ whole genome shotgun (WGS) entry which is preliminary data.</text>
</comment>
<evidence type="ECO:0000256" key="10">
    <source>
        <dbReference type="ARBA" id="ARBA00025198"/>
    </source>
</evidence>
<evidence type="ECO:0000256" key="7">
    <source>
        <dbReference type="ARBA" id="ARBA00023065"/>
    </source>
</evidence>
<dbReference type="GO" id="GO:0012505">
    <property type="term" value="C:endomembrane system"/>
    <property type="evidence" value="ECO:0007669"/>
    <property type="project" value="UniProtKB-SubCell"/>
</dbReference>
<evidence type="ECO:0000256" key="6">
    <source>
        <dbReference type="ARBA" id="ARBA00022989"/>
    </source>
</evidence>
<gene>
    <name evidence="13" type="primary">atpF</name>
    <name evidence="16" type="ORF">MRX98_17535</name>
</gene>
<keyword evidence="3 13" id="KW-0138">CF(0)</keyword>
<accession>A0AA41R4V5</accession>
<dbReference type="HAMAP" id="MF_01398">
    <property type="entry name" value="ATP_synth_b_bprime"/>
    <property type="match status" value="1"/>
</dbReference>
<dbReference type="Proteomes" id="UP001165427">
    <property type="component" value="Unassembled WGS sequence"/>
</dbReference>
<evidence type="ECO:0000256" key="14">
    <source>
        <dbReference type="RuleBase" id="RU003848"/>
    </source>
</evidence>
<keyword evidence="9 13" id="KW-0066">ATP synthesis</keyword>
<dbReference type="CDD" id="cd06503">
    <property type="entry name" value="ATP-synt_Fo_b"/>
    <property type="match status" value="1"/>
</dbReference>
<evidence type="ECO:0000256" key="12">
    <source>
        <dbReference type="ARBA" id="ARBA00037847"/>
    </source>
</evidence>
<keyword evidence="15" id="KW-0175">Coiled coil</keyword>
<keyword evidence="2 13" id="KW-0813">Transport</keyword>
<organism evidence="16 17">
    <name type="scientific">Desulfatitalea alkaliphila</name>
    <dbReference type="NCBI Taxonomy" id="2929485"/>
    <lineage>
        <taxon>Bacteria</taxon>
        <taxon>Pseudomonadati</taxon>
        <taxon>Thermodesulfobacteriota</taxon>
        <taxon>Desulfobacteria</taxon>
        <taxon>Desulfobacterales</taxon>
        <taxon>Desulfosarcinaceae</taxon>
        <taxon>Desulfatitalea</taxon>
    </lineage>
</organism>
<evidence type="ECO:0000313" key="17">
    <source>
        <dbReference type="Proteomes" id="UP001165427"/>
    </source>
</evidence>
<comment type="function">
    <text evidence="11">Component of the F(0) channel, it forms part of the peripheral stalk, linking F(1) to F(0). The b'-subunit is a diverged and duplicated form of b found in plants and photosynthetic bacteria.</text>
</comment>
<dbReference type="RefSeq" id="WP_246913102.1">
    <property type="nucleotide sequence ID" value="NZ_JALJRB010000025.1"/>
</dbReference>
<dbReference type="GO" id="GO:0045259">
    <property type="term" value="C:proton-transporting ATP synthase complex"/>
    <property type="evidence" value="ECO:0007669"/>
    <property type="project" value="UniProtKB-KW"/>
</dbReference>
<evidence type="ECO:0000256" key="2">
    <source>
        <dbReference type="ARBA" id="ARBA00022448"/>
    </source>
</evidence>
<dbReference type="EMBL" id="JALJRB010000025">
    <property type="protein sequence ID" value="MCJ8502389.1"/>
    <property type="molecule type" value="Genomic_DNA"/>
</dbReference>
<evidence type="ECO:0000256" key="13">
    <source>
        <dbReference type="HAMAP-Rule" id="MF_01398"/>
    </source>
</evidence>
<dbReference type="InterPro" id="IPR050059">
    <property type="entry name" value="ATP_synthase_B_chain"/>
</dbReference>
<name>A0AA41R4V5_9BACT</name>
<keyword evidence="5 13" id="KW-0375">Hydrogen ion transport</keyword>
<evidence type="ECO:0000313" key="16">
    <source>
        <dbReference type="EMBL" id="MCJ8502389.1"/>
    </source>
</evidence>
<dbReference type="PANTHER" id="PTHR33445">
    <property type="entry name" value="ATP SYNTHASE SUBUNIT B', CHLOROPLASTIC"/>
    <property type="match status" value="1"/>
</dbReference>
<sequence length="141" mass="15602">MIDLDWTVLIQIVNFIVLIYILDIVLYKPIRGMLNQRKAKVDGLEGSVTSANQQIEEKNRAFEAGIKSARLKGQEEKEARMQKAIEEEQAIVAEINAKAHKDLAAVKAKIAQDTDAVRVSLEKEVDAFAEAIASKILGRAA</sequence>
<evidence type="ECO:0000256" key="11">
    <source>
        <dbReference type="ARBA" id="ARBA00025614"/>
    </source>
</evidence>
<dbReference type="GO" id="GO:0005886">
    <property type="term" value="C:plasma membrane"/>
    <property type="evidence" value="ECO:0007669"/>
    <property type="project" value="UniProtKB-SubCell"/>
</dbReference>
<dbReference type="InterPro" id="IPR002146">
    <property type="entry name" value="ATP_synth_b/b'su_bac/chlpt"/>
</dbReference>
<keyword evidence="7 13" id="KW-0406">Ion transport</keyword>
<keyword evidence="8 13" id="KW-0472">Membrane</keyword>
<feature type="transmembrane region" description="Helical" evidence="13">
    <location>
        <begin position="6"/>
        <end position="27"/>
    </location>
</feature>
<evidence type="ECO:0000256" key="1">
    <source>
        <dbReference type="ARBA" id="ARBA00005513"/>
    </source>
</evidence>
<comment type="subcellular location">
    <subcellularLocation>
        <location evidence="13">Cell membrane</location>
        <topology evidence="13">Single-pass membrane protein</topology>
    </subcellularLocation>
    <subcellularLocation>
        <location evidence="12">Endomembrane system</location>
        <topology evidence="12">Single-pass membrane protein</topology>
    </subcellularLocation>
</comment>
<protein>
    <recommendedName>
        <fullName evidence="13">ATP synthase subunit b</fullName>
    </recommendedName>
    <alternativeName>
        <fullName evidence="13">ATP synthase F(0) sector subunit b</fullName>
    </alternativeName>
    <alternativeName>
        <fullName evidence="13">ATPase subunit I</fullName>
    </alternativeName>
    <alternativeName>
        <fullName evidence="13">F-type ATPase subunit b</fullName>
        <shortName evidence="13">F-ATPase subunit b</shortName>
    </alternativeName>
</protein>
<dbReference type="PANTHER" id="PTHR33445:SF2">
    <property type="entry name" value="ATP SYNTHASE SUBUNIT B', CHLOROPLASTIC"/>
    <property type="match status" value="1"/>
</dbReference>
<evidence type="ECO:0000256" key="8">
    <source>
        <dbReference type="ARBA" id="ARBA00023136"/>
    </source>
</evidence>
<feature type="coiled-coil region" evidence="15">
    <location>
        <begin position="41"/>
        <end position="91"/>
    </location>
</feature>
<keyword evidence="17" id="KW-1185">Reference proteome</keyword>
<evidence type="ECO:0000256" key="5">
    <source>
        <dbReference type="ARBA" id="ARBA00022781"/>
    </source>
</evidence>
<evidence type="ECO:0000256" key="9">
    <source>
        <dbReference type="ARBA" id="ARBA00023310"/>
    </source>
</evidence>
<keyword evidence="6 13" id="KW-1133">Transmembrane helix</keyword>
<comment type="similarity">
    <text evidence="1 13 14">Belongs to the ATPase B chain family.</text>
</comment>
<dbReference type="AlphaFoldDB" id="A0AA41R4V5"/>
<evidence type="ECO:0000256" key="3">
    <source>
        <dbReference type="ARBA" id="ARBA00022547"/>
    </source>
</evidence>
<keyword evidence="13" id="KW-1003">Cell membrane</keyword>
<evidence type="ECO:0000256" key="4">
    <source>
        <dbReference type="ARBA" id="ARBA00022692"/>
    </source>
</evidence>
<keyword evidence="4 13" id="KW-0812">Transmembrane</keyword>
<proteinExistence type="inferred from homology"/>
<comment type="function">
    <text evidence="10 13">F(1)F(0) ATP synthase produces ATP from ADP in the presence of a proton or sodium gradient. F-type ATPases consist of two structural domains, F(1) containing the extramembraneous catalytic core and F(0) containing the membrane proton channel, linked together by a central stalk and a peripheral stalk. During catalysis, ATP synthesis in the catalytic domain of F(1) is coupled via a rotary mechanism of the central stalk subunits to proton translocation.</text>
</comment>
<dbReference type="GO" id="GO:0046933">
    <property type="term" value="F:proton-transporting ATP synthase activity, rotational mechanism"/>
    <property type="evidence" value="ECO:0007669"/>
    <property type="project" value="UniProtKB-UniRule"/>
</dbReference>
<reference evidence="16" key="1">
    <citation type="submission" date="2022-04" db="EMBL/GenBank/DDBJ databases">
        <title>Desulfatitalea alkaliphila sp. nov., a novel anaerobic sulfate-reducing bacterium isolated from terrestrial mud volcano, Taman Peninsula, Russia.</title>
        <authorList>
            <person name="Khomyakova M.A."/>
            <person name="Merkel A.Y."/>
            <person name="Slobodkin A.I."/>
        </authorList>
    </citation>
    <scope>NUCLEOTIDE SEQUENCE</scope>
    <source>
        <strain evidence="16">M08but</strain>
    </source>
</reference>
<comment type="subunit">
    <text evidence="13">F-type ATPases have 2 components, F(1) - the catalytic core - and F(0) - the membrane proton channel. F(1) has five subunits: alpha(3), beta(3), gamma(1), delta(1), epsilon(1). F(0) has three main subunits: a(1), b(2) and c(10-14). The alpha and beta chains form an alternating ring which encloses part of the gamma chain. F(1) is attached to F(0) by a central stalk formed by the gamma and epsilon chains, while a peripheral stalk is formed by the delta and b chains.</text>
</comment>
<evidence type="ECO:0000256" key="15">
    <source>
        <dbReference type="SAM" id="Coils"/>
    </source>
</evidence>